<dbReference type="Gene3D" id="1.20.1560.10">
    <property type="entry name" value="ABC transporter type 1, transmembrane domain"/>
    <property type="match status" value="1"/>
</dbReference>
<reference evidence="10" key="1">
    <citation type="submission" date="2022-09" db="EMBL/GenBank/DDBJ databases">
        <title>Comparative genomics and taxonomic characterization of three novel marine species of genus Reichenbachiella exhibiting antioxidant and polysaccharide degradation activities.</title>
        <authorList>
            <person name="Muhammad N."/>
            <person name="Lee Y.-J."/>
            <person name="Ko J."/>
            <person name="Kim S.-G."/>
        </authorList>
    </citation>
    <scope>NUCLEOTIDE SEQUENCE</scope>
    <source>
        <strain evidence="10">BKB1-1</strain>
    </source>
</reference>
<gene>
    <name evidence="10" type="ORF">N6H18_04285</name>
</gene>
<keyword evidence="3" id="KW-0547">Nucleotide-binding</keyword>
<evidence type="ECO:0000256" key="2">
    <source>
        <dbReference type="ARBA" id="ARBA00022692"/>
    </source>
</evidence>
<evidence type="ECO:0000256" key="6">
    <source>
        <dbReference type="ARBA" id="ARBA00023136"/>
    </source>
</evidence>
<protein>
    <submittedName>
        <fullName evidence="10">ABC transporter transmembrane domain-containing protein</fullName>
    </submittedName>
</protein>
<dbReference type="InterPro" id="IPR003593">
    <property type="entry name" value="AAA+_ATPase"/>
</dbReference>
<accession>A0ABY6CRN0</accession>
<dbReference type="InterPro" id="IPR027417">
    <property type="entry name" value="P-loop_NTPase"/>
</dbReference>
<dbReference type="PROSITE" id="PS50893">
    <property type="entry name" value="ABC_TRANSPORTER_2"/>
    <property type="match status" value="1"/>
</dbReference>
<organism evidence="10 11">
    <name type="scientific">Reichenbachiella agarivorans</name>
    <dbReference type="NCBI Taxonomy" id="2979464"/>
    <lineage>
        <taxon>Bacteria</taxon>
        <taxon>Pseudomonadati</taxon>
        <taxon>Bacteroidota</taxon>
        <taxon>Cytophagia</taxon>
        <taxon>Cytophagales</taxon>
        <taxon>Reichenbachiellaceae</taxon>
        <taxon>Reichenbachiella</taxon>
    </lineage>
</organism>
<evidence type="ECO:0000256" key="1">
    <source>
        <dbReference type="ARBA" id="ARBA00004651"/>
    </source>
</evidence>
<keyword evidence="5 7" id="KW-1133">Transmembrane helix</keyword>
<evidence type="ECO:0000256" key="5">
    <source>
        <dbReference type="ARBA" id="ARBA00022989"/>
    </source>
</evidence>
<dbReference type="PROSITE" id="PS50929">
    <property type="entry name" value="ABC_TM1F"/>
    <property type="match status" value="1"/>
</dbReference>
<feature type="domain" description="ABC transporter" evidence="8">
    <location>
        <begin position="356"/>
        <end position="592"/>
    </location>
</feature>
<dbReference type="SMART" id="SM00382">
    <property type="entry name" value="AAA"/>
    <property type="match status" value="1"/>
</dbReference>
<keyword evidence="6 7" id="KW-0472">Membrane</keyword>
<comment type="subcellular location">
    <subcellularLocation>
        <location evidence="1">Cell membrane</location>
        <topology evidence="1">Multi-pass membrane protein</topology>
    </subcellularLocation>
</comment>
<dbReference type="PANTHER" id="PTHR43394">
    <property type="entry name" value="ATP-DEPENDENT PERMEASE MDL1, MITOCHONDRIAL"/>
    <property type="match status" value="1"/>
</dbReference>
<evidence type="ECO:0000256" key="4">
    <source>
        <dbReference type="ARBA" id="ARBA00022840"/>
    </source>
</evidence>
<feature type="transmembrane region" description="Helical" evidence="7">
    <location>
        <begin position="77"/>
        <end position="99"/>
    </location>
</feature>
<dbReference type="InterPro" id="IPR017871">
    <property type="entry name" value="ABC_transporter-like_CS"/>
</dbReference>
<dbReference type="InterPro" id="IPR011527">
    <property type="entry name" value="ABC1_TM_dom"/>
</dbReference>
<dbReference type="RefSeq" id="WP_262310601.1">
    <property type="nucleotide sequence ID" value="NZ_CP106679.1"/>
</dbReference>
<feature type="domain" description="ABC transmembrane type-1" evidence="9">
    <location>
        <begin position="37"/>
        <end position="321"/>
    </location>
</feature>
<dbReference type="Pfam" id="PF00005">
    <property type="entry name" value="ABC_tran"/>
    <property type="match status" value="1"/>
</dbReference>
<dbReference type="InterPro" id="IPR039421">
    <property type="entry name" value="Type_1_exporter"/>
</dbReference>
<evidence type="ECO:0000259" key="8">
    <source>
        <dbReference type="PROSITE" id="PS50893"/>
    </source>
</evidence>
<keyword evidence="11" id="KW-1185">Reference proteome</keyword>
<dbReference type="PROSITE" id="PS00211">
    <property type="entry name" value="ABC_TRANSPORTER_1"/>
    <property type="match status" value="1"/>
</dbReference>
<sequence length="597" mass="66084">MAREKLKEEDKRKLNSENFKKLYSIFQYLIPYRTKFIVGLIFLVVGSFLLMGFPYIAGKLIDVAGGDQSWYLKDINQVALALMAILFLQGVISYFRVYLFAQVSENAMADVRNDLYKRLIHLPINFFDKNRTGDLMSRITSDVSMLQTTFSTTLAELIRQVVTLVVGLTAIFITTPALSVFMLCVLPVLIVAAMIFGKKIRVLSRKSQDELAISSTIAEETFQSILAVKSFTNETFENRRFSAAQSRVASTAIGAAKYRAAFISFIIFALFGAMVAIIWYGALLMQRGEMSIGDLISFVLYTAFIGGSIAGLGDLFGQLQRAIGASERILEIQQEDTEHEEVVVSTQPVDNVLGNISFENVTFSYESRKDIKVLNQLSLNIQSGEKVAIVGKSGAGKTTIAQLLMRLYKGYEGAIKIDNKEIGTYDLAQLRASIGIVPQEIILFGGSIRENIAYGNPLATEEEIIAAAKKAHAIEFIDSFPEGLDTLVGERGIKLSGGQRQRIAIARTILKNPAILILDEATSSLDAESENQVQQAFNELMKNRTTLIIAHRLATIKSVDNIFVLENGSIKESGNHDELLGRTNSTYNHLVNLQLVE</sequence>
<dbReference type="Proteomes" id="UP001065174">
    <property type="component" value="Chromosome"/>
</dbReference>
<dbReference type="Pfam" id="PF00664">
    <property type="entry name" value="ABC_membrane"/>
    <property type="match status" value="1"/>
</dbReference>
<feature type="transmembrane region" description="Helical" evidence="7">
    <location>
        <begin position="36"/>
        <end position="57"/>
    </location>
</feature>
<evidence type="ECO:0000259" key="9">
    <source>
        <dbReference type="PROSITE" id="PS50929"/>
    </source>
</evidence>
<feature type="transmembrane region" description="Helical" evidence="7">
    <location>
        <begin position="260"/>
        <end position="283"/>
    </location>
</feature>
<feature type="transmembrane region" description="Helical" evidence="7">
    <location>
        <begin position="295"/>
        <end position="316"/>
    </location>
</feature>
<dbReference type="InterPro" id="IPR036640">
    <property type="entry name" value="ABC1_TM_sf"/>
</dbReference>
<evidence type="ECO:0000313" key="10">
    <source>
        <dbReference type="EMBL" id="UXP33172.1"/>
    </source>
</evidence>
<proteinExistence type="predicted"/>
<evidence type="ECO:0000256" key="3">
    <source>
        <dbReference type="ARBA" id="ARBA00022741"/>
    </source>
</evidence>
<keyword evidence="4" id="KW-0067">ATP-binding</keyword>
<dbReference type="InterPro" id="IPR003439">
    <property type="entry name" value="ABC_transporter-like_ATP-bd"/>
</dbReference>
<feature type="transmembrane region" description="Helical" evidence="7">
    <location>
        <begin position="157"/>
        <end position="174"/>
    </location>
</feature>
<dbReference type="SUPFAM" id="SSF52540">
    <property type="entry name" value="P-loop containing nucleoside triphosphate hydrolases"/>
    <property type="match status" value="1"/>
</dbReference>
<keyword evidence="2 7" id="KW-0812">Transmembrane</keyword>
<name>A0ABY6CRN0_9BACT</name>
<dbReference type="PANTHER" id="PTHR43394:SF1">
    <property type="entry name" value="ATP-BINDING CASSETTE SUB-FAMILY B MEMBER 10, MITOCHONDRIAL"/>
    <property type="match status" value="1"/>
</dbReference>
<dbReference type="Gene3D" id="3.40.50.300">
    <property type="entry name" value="P-loop containing nucleotide triphosphate hydrolases"/>
    <property type="match status" value="1"/>
</dbReference>
<dbReference type="EMBL" id="CP106679">
    <property type="protein sequence ID" value="UXP33172.1"/>
    <property type="molecule type" value="Genomic_DNA"/>
</dbReference>
<evidence type="ECO:0000313" key="11">
    <source>
        <dbReference type="Proteomes" id="UP001065174"/>
    </source>
</evidence>
<evidence type="ECO:0000256" key="7">
    <source>
        <dbReference type="SAM" id="Phobius"/>
    </source>
</evidence>
<dbReference type="SUPFAM" id="SSF90123">
    <property type="entry name" value="ABC transporter transmembrane region"/>
    <property type="match status" value="1"/>
</dbReference>
<dbReference type="CDD" id="cd18576">
    <property type="entry name" value="ABC_6TM_bac_exporter_ABCB8_10_like"/>
    <property type="match status" value="1"/>
</dbReference>